<reference evidence="1 3" key="1">
    <citation type="journal article" date="2012" name="Nature">
        <title>Algal genomes reveal evolutionary mosaicism and the fate of nucleomorphs.</title>
        <authorList>
            <consortium name="DOE Joint Genome Institute"/>
            <person name="Curtis B.A."/>
            <person name="Tanifuji G."/>
            <person name="Burki F."/>
            <person name="Gruber A."/>
            <person name="Irimia M."/>
            <person name="Maruyama S."/>
            <person name="Arias M.C."/>
            <person name="Ball S.G."/>
            <person name="Gile G.H."/>
            <person name="Hirakawa Y."/>
            <person name="Hopkins J.F."/>
            <person name="Kuo A."/>
            <person name="Rensing S.A."/>
            <person name="Schmutz J."/>
            <person name="Symeonidi A."/>
            <person name="Elias M."/>
            <person name="Eveleigh R.J."/>
            <person name="Herman E.K."/>
            <person name="Klute M.J."/>
            <person name="Nakayama T."/>
            <person name="Obornik M."/>
            <person name="Reyes-Prieto A."/>
            <person name="Armbrust E.V."/>
            <person name="Aves S.J."/>
            <person name="Beiko R.G."/>
            <person name="Coutinho P."/>
            <person name="Dacks J.B."/>
            <person name="Durnford D.G."/>
            <person name="Fast N.M."/>
            <person name="Green B.R."/>
            <person name="Grisdale C.J."/>
            <person name="Hempel F."/>
            <person name="Henrissat B."/>
            <person name="Hoppner M.P."/>
            <person name="Ishida K."/>
            <person name="Kim E."/>
            <person name="Koreny L."/>
            <person name="Kroth P.G."/>
            <person name="Liu Y."/>
            <person name="Malik S.B."/>
            <person name="Maier U.G."/>
            <person name="McRose D."/>
            <person name="Mock T."/>
            <person name="Neilson J.A."/>
            <person name="Onodera N.T."/>
            <person name="Poole A.M."/>
            <person name="Pritham E.J."/>
            <person name="Richards T.A."/>
            <person name="Rocap G."/>
            <person name="Roy S.W."/>
            <person name="Sarai C."/>
            <person name="Schaack S."/>
            <person name="Shirato S."/>
            <person name="Slamovits C.H."/>
            <person name="Spencer D.F."/>
            <person name="Suzuki S."/>
            <person name="Worden A.Z."/>
            <person name="Zauner S."/>
            <person name="Barry K."/>
            <person name="Bell C."/>
            <person name="Bharti A.K."/>
            <person name="Crow J.A."/>
            <person name="Grimwood J."/>
            <person name="Kramer R."/>
            <person name="Lindquist E."/>
            <person name="Lucas S."/>
            <person name="Salamov A."/>
            <person name="McFadden G.I."/>
            <person name="Lane C.E."/>
            <person name="Keeling P.J."/>
            <person name="Gray M.W."/>
            <person name="Grigoriev I.V."/>
            <person name="Archibald J.M."/>
        </authorList>
    </citation>
    <scope>NUCLEOTIDE SEQUENCE</scope>
    <source>
        <strain evidence="1 3">CCMP2712</strain>
    </source>
</reference>
<sequence>MKLAMLHHNIVRNDRTGPGILVLIPQEVGLRSLCPRRQAGRFCERSNEPLP</sequence>
<dbReference type="KEGG" id="gtt:GUITHDRAFT_154829"/>
<proteinExistence type="predicted"/>
<organism evidence="1">
    <name type="scientific">Guillardia theta (strain CCMP2712)</name>
    <name type="common">Cryptophyte</name>
    <dbReference type="NCBI Taxonomy" id="905079"/>
    <lineage>
        <taxon>Eukaryota</taxon>
        <taxon>Cryptophyceae</taxon>
        <taxon>Pyrenomonadales</taxon>
        <taxon>Geminigeraceae</taxon>
        <taxon>Guillardia</taxon>
    </lineage>
</organism>
<dbReference type="HOGENOM" id="CLU_3110466_0_0_1"/>
<dbReference type="AlphaFoldDB" id="L1IQ46"/>
<protein>
    <submittedName>
        <fullName evidence="1 2">Uncharacterized protein</fullName>
    </submittedName>
</protein>
<keyword evidence="3" id="KW-1185">Reference proteome</keyword>
<reference evidence="3" key="2">
    <citation type="submission" date="2012-11" db="EMBL/GenBank/DDBJ databases">
        <authorList>
            <person name="Kuo A."/>
            <person name="Curtis B.A."/>
            <person name="Tanifuji G."/>
            <person name="Burki F."/>
            <person name="Gruber A."/>
            <person name="Irimia M."/>
            <person name="Maruyama S."/>
            <person name="Arias M.C."/>
            <person name="Ball S.G."/>
            <person name="Gile G.H."/>
            <person name="Hirakawa Y."/>
            <person name="Hopkins J.F."/>
            <person name="Rensing S.A."/>
            <person name="Schmutz J."/>
            <person name="Symeonidi A."/>
            <person name="Elias M."/>
            <person name="Eveleigh R.J."/>
            <person name="Herman E.K."/>
            <person name="Klute M.J."/>
            <person name="Nakayama T."/>
            <person name="Obornik M."/>
            <person name="Reyes-Prieto A."/>
            <person name="Armbrust E.V."/>
            <person name="Aves S.J."/>
            <person name="Beiko R.G."/>
            <person name="Coutinho P."/>
            <person name="Dacks J.B."/>
            <person name="Durnford D.G."/>
            <person name="Fast N.M."/>
            <person name="Green B.R."/>
            <person name="Grisdale C."/>
            <person name="Hempe F."/>
            <person name="Henrissat B."/>
            <person name="Hoppner M.P."/>
            <person name="Ishida K.-I."/>
            <person name="Kim E."/>
            <person name="Koreny L."/>
            <person name="Kroth P.G."/>
            <person name="Liu Y."/>
            <person name="Malik S.-B."/>
            <person name="Maier U.G."/>
            <person name="McRose D."/>
            <person name="Mock T."/>
            <person name="Neilson J.A."/>
            <person name="Onodera N.T."/>
            <person name="Poole A.M."/>
            <person name="Pritham E.J."/>
            <person name="Richards T.A."/>
            <person name="Rocap G."/>
            <person name="Roy S.W."/>
            <person name="Sarai C."/>
            <person name="Schaack S."/>
            <person name="Shirato S."/>
            <person name="Slamovits C.H."/>
            <person name="Spencer D.F."/>
            <person name="Suzuki S."/>
            <person name="Worden A.Z."/>
            <person name="Zauner S."/>
            <person name="Barry K."/>
            <person name="Bell C."/>
            <person name="Bharti A.K."/>
            <person name="Crow J.A."/>
            <person name="Grimwood J."/>
            <person name="Kramer R."/>
            <person name="Lindquist E."/>
            <person name="Lucas S."/>
            <person name="Salamov A."/>
            <person name="McFadden G.I."/>
            <person name="Lane C.E."/>
            <person name="Keeling P.J."/>
            <person name="Gray M.W."/>
            <person name="Grigoriev I.V."/>
            <person name="Archibald J.M."/>
        </authorList>
    </citation>
    <scope>NUCLEOTIDE SEQUENCE</scope>
    <source>
        <strain evidence="3">CCMP2712</strain>
    </source>
</reference>
<dbReference type="RefSeq" id="XP_005824925.1">
    <property type="nucleotide sequence ID" value="XM_005824868.1"/>
</dbReference>
<reference evidence="2" key="3">
    <citation type="submission" date="2015-06" db="UniProtKB">
        <authorList>
            <consortium name="EnsemblProtists"/>
        </authorList>
    </citation>
    <scope>IDENTIFICATION</scope>
</reference>
<dbReference type="GeneID" id="17294709"/>
<accession>L1IQ46</accession>
<evidence type="ECO:0000313" key="1">
    <source>
        <dbReference type="EMBL" id="EKX37945.1"/>
    </source>
</evidence>
<evidence type="ECO:0000313" key="3">
    <source>
        <dbReference type="Proteomes" id="UP000011087"/>
    </source>
</evidence>
<evidence type="ECO:0000313" key="2">
    <source>
        <dbReference type="EnsemblProtists" id="EKX37945"/>
    </source>
</evidence>
<gene>
    <name evidence="1" type="ORF">GUITHDRAFT_154829</name>
</gene>
<dbReference type="Proteomes" id="UP000011087">
    <property type="component" value="Unassembled WGS sequence"/>
</dbReference>
<dbReference type="EMBL" id="JH993053">
    <property type="protein sequence ID" value="EKX37945.1"/>
    <property type="molecule type" value="Genomic_DNA"/>
</dbReference>
<dbReference type="PaxDb" id="55529-EKX37945"/>
<name>L1IQ46_GUITC</name>
<dbReference type="EnsemblProtists" id="EKX37945">
    <property type="protein sequence ID" value="EKX37945"/>
    <property type="gene ID" value="GUITHDRAFT_154829"/>
</dbReference>